<evidence type="ECO:0000313" key="2">
    <source>
        <dbReference type="EMBL" id="SDR71004.1"/>
    </source>
</evidence>
<dbReference type="Proteomes" id="UP000182126">
    <property type="component" value="Chromosome I"/>
</dbReference>
<accession>A0A1H1LE92</accession>
<organism evidence="3 4">
    <name type="scientific">Microbacterium paraoxydans</name>
    <dbReference type="NCBI Taxonomy" id="199592"/>
    <lineage>
        <taxon>Bacteria</taxon>
        <taxon>Bacillati</taxon>
        <taxon>Actinomycetota</taxon>
        <taxon>Actinomycetes</taxon>
        <taxon>Micrococcales</taxon>
        <taxon>Microbacteriaceae</taxon>
        <taxon>Microbacterium</taxon>
    </lineage>
</organism>
<dbReference type="EMBL" id="LT629770">
    <property type="protein sequence ID" value="SDR71004.1"/>
    <property type="molecule type" value="Genomic_DNA"/>
</dbReference>
<dbReference type="GeneID" id="36300792"/>
<gene>
    <name evidence="2" type="ORF">SAMN04489809_0029</name>
    <name evidence="3" type="ORF">SAMN04489809_0105</name>
</gene>
<evidence type="ECO:0000313" key="3">
    <source>
        <dbReference type="EMBL" id="SDR72826.1"/>
    </source>
</evidence>
<feature type="compositionally biased region" description="Pro residues" evidence="1">
    <location>
        <begin position="90"/>
        <end position="105"/>
    </location>
</feature>
<dbReference type="InterPro" id="IPR021678">
    <property type="entry name" value="DUF3263"/>
</dbReference>
<dbReference type="EMBL" id="LT629770">
    <property type="protein sequence ID" value="SDR72826.1"/>
    <property type="molecule type" value="Genomic_DNA"/>
</dbReference>
<dbReference type="Pfam" id="PF11662">
    <property type="entry name" value="DUF3263"/>
    <property type="match status" value="1"/>
</dbReference>
<dbReference type="RefSeq" id="WP_082749912.1">
    <property type="nucleotide sequence ID" value="NZ_LT629770.1"/>
</dbReference>
<sequence length="105" mass="11588">MSEVLGKIETVTPQLLLDFESRWTQQHTPAKDVAIRVDLAITPARYYQLLMRAADSLEGIATHPVTARRVRERRALSEAARGHRLGTLPHPHPPVIPPVTPASAA</sequence>
<evidence type="ECO:0000256" key="1">
    <source>
        <dbReference type="SAM" id="MobiDB-lite"/>
    </source>
</evidence>
<dbReference type="AlphaFoldDB" id="A0A1H1LE92"/>
<reference evidence="3 4" key="1">
    <citation type="submission" date="2016-10" db="EMBL/GenBank/DDBJ databases">
        <authorList>
            <person name="de Groot N.N."/>
        </authorList>
    </citation>
    <scope>NUCLEOTIDE SEQUENCE [LARGE SCALE GENOMIC DNA]</scope>
    <source>
        <strain evidence="3 4">DSM 15019</strain>
    </source>
</reference>
<evidence type="ECO:0008006" key="5">
    <source>
        <dbReference type="Google" id="ProtNLM"/>
    </source>
</evidence>
<name>A0A1H1LE92_9MICO</name>
<protein>
    <recommendedName>
        <fullName evidence="5">DUF3263 domain-containing protein</fullName>
    </recommendedName>
</protein>
<feature type="region of interest" description="Disordered" evidence="1">
    <location>
        <begin position="76"/>
        <end position="105"/>
    </location>
</feature>
<evidence type="ECO:0000313" key="4">
    <source>
        <dbReference type="Proteomes" id="UP000182126"/>
    </source>
</evidence>
<proteinExistence type="predicted"/>